<feature type="transmembrane region" description="Helical" evidence="1">
    <location>
        <begin position="124"/>
        <end position="146"/>
    </location>
</feature>
<gene>
    <name evidence="2" type="ORF">PbB2_02848</name>
</gene>
<dbReference type="Proteomes" id="UP000245086">
    <property type="component" value="Unassembled WGS sequence"/>
</dbReference>
<feature type="transmembrane region" description="Helical" evidence="1">
    <location>
        <begin position="152"/>
        <end position="172"/>
    </location>
</feature>
<evidence type="ECO:0000313" key="2">
    <source>
        <dbReference type="EMBL" id="GBF59156.1"/>
    </source>
</evidence>
<reference evidence="2 3" key="1">
    <citation type="journal article" date="2018" name="Genome Announc.">
        <title>Draft Genome Sequence of "Candidatus Phycosocius bacilliformis," an Alphaproteobacterial Ectosymbiont of the Hydrocarbon-Producing Green Alga Botryococcus braunii.</title>
        <authorList>
            <person name="Tanabe Y."/>
            <person name="Yamaguchi H."/>
            <person name="Watanabe M.M."/>
        </authorList>
    </citation>
    <scope>NUCLEOTIDE SEQUENCE [LARGE SCALE GENOMIC DNA]</scope>
    <source>
        <strain evidence="2 3">BOTRYCO-2</strain>
    </source>
</reference>
<name>A0A2P2EDM8_9PROT</name>
<dbReference type="RefSeq" id="WP_108986057.1">
    <property type="nucleotide sequence ID" value="NZ_BFBR01000010.1"/>
</dbReference>
<dbReference type="EMBL" id="BFBR01000010">
    <property type="protein sequence ID" value="GBF59156.1"/>
    <property type="molecule type" value="Genomic_DNA"/>
</dbReference>
<comment type="caution">
    <text evidence="2">The sequence shown here is derived from an EMBL/GenBank/DDBJ whole genome shotgun (WGS) entry which is preliminary data.</text>
</comment>
<keyword evidence="1" id="KW-0812">Transmembrane</keyword>
<keyword evidence="1" id="KW-1133">Transmembrane helix</keyword>
<evidence type="ECO:0000256" key="1">
    <source>
        <dbReference type="SAM" id="Phobius"/>
    </source>
</evidence>
<feature type="transmembrane region" description="Helical" evidence="1">
    <location>
        <begin position="21"/>
        <end position="42"/>
    </location>
</feature>
<protein>
    <submittedName>
        <fullName evidence="2">Uncharacterized protein</fullName>
    </submittedName>
</protein>
<feature type="transmembrane region" description="Helical" evidence="1">
    <location>
        <begin position="54"/>
        <end position="73"/>
    </location>
</feature>
<sequence length="186" mass="20610">MSQGPQLIQEMKRLIAECVGDLMATLSITLPALFLVAIWFVGLNKIVSDPPRKMIAVTTIYFILVTITGYLVTRAMTNVITIQSILSKLESIRKIASSNVFERRIALNKLSQRHRSGFQNLYQLIQNATIAFTIFTILASIAGPLLTKPAMIGFHQIMVLAILATSVLYALANTETSVRRTLSSLR</sequence>
<keyword evidence="1" id="KW-0472">Membrane</keyword>
<keyword evidence="3" id="KW-1185">Reference proteome</keyword>
<dbReference type="AlphaFoldDB" id="A0A2P2EDM8"/>
<accession>A0A2P2EDM8</accession>
<organism evidence="2 3">
    <name type="scientific">Candidatus Phycosocius bacilliformis</name>
    <dbReference type="NCBI Taxonomy" id="1445552"/>
    <lineage>
        <taxon>Bacteria</taxon>
        <taxon>Pseudomonadati</taxon>
        <taxon>Pseudomonadota</taxon>
        <taxon>Alphaproteobacteria</taxon>
        <taxon>Caulobacterales</taxon>
        <taxon>Caulobacterales incertae sedis</taxon>
        <taxon>Candidatus Phycosocius</taxon>
    </lineage>
</organism>
<evidence type="ECO:0000313" key="3">
    <source>
        <dbReference type="Proteomes" id="UP000245086"/>
    </source>
</evidence>
<proteinExistence type="predicted"/>